<reference evidence="4 5" key="1">
    <citation type="journal article" date="2020" name="Nat. Food">
        <title>A phased Vanilla planifolia genome enables genetic improvement of flavour and production.</title>
        <authorList>
            <person name="Hasing T."/>
            <person name="Tang H."/>
            <person name="Brym M."/>
            <person name="Khazi F."/>
            <person name="Huang T."/>
            <person name="Chambers A.H."/>
        </authorList>
    </citation>
    <scope>NUCLEOTIDE SEQUENCE [LARGE SCALE GENOMIC DNA]</scope>
    <source>
        <tissue evidence="2">Leaf</tissue>
    </source>
</reference>
<dbReference type="Proteomes" id="UP000639772">
    <property type="component" value="Unassembled WGS sequence"/>
</dbReference>
<dbReference type="EMBL" id="JADCNL010000619">
    <property type="protein sequence ID" value="KAG0446068.1"/>
    <property type="molecule type" value="Genomic_DNA"/>
</dbReference>
<evidence type="ECO:0000256" key="1">
    <source>
        <dbReference type="SAM" id="SignalP"/>
    </source>
</evidence>
<gene>
    <name evidence="2" type="ORF">HPP92_029013</name>
    <name evidence="3" type="ORF">HPP92_029025</name>
</gene>
<accession>A0A835P568</accession>
<feature type="signal peptide" evidence="1">
    <location>
        <begin position="1"/>
        <end position="20"/>
    </location>
</feature>
<proteinExistence type="predicted"/>
<dbReference type="AlphaFoldDB" id="A0A835P568"/>
<keyword evidence="1" id="KW-0732">Signal</keyword>
<dbReference type="Proteomes" id="UP000636800">
    <property type="component" value="Unassembled WGS sequence"/>
</dbReference>
<evidence type="ECO:0000313" key="2">
    <source>
        <dbReference type="EMBL" id="KAG0446068.1"/>
    </source>
</evidence>
<sequence>MVTIWPVGLTWQVMPITAWATIENTIPAAHYGRLSFFAVLVATPSALFKSTGADEYGHSALLPLRCGLHWCHHAMLLL</sequence>
<protein>
    <submittedName>
        <fullName evidence="2">Uncharacterized protein</fullName>
    </submittedName>
</protein>
<evidence type="ECO:0000313" key="3">
    <source>
        <dbReference type="EMBL" id="KAG0446069.1"/>
    </source>
</evidence>
<evidence type="ECO:0000313" key="4">
    <source>
        <dbReference type="Proteomes" id="UP000636800"/>
    </source>
</evidence>
<organism evidence="2 4">
    <name type="scientific">Vanilla planifolia</name>
    <name type="common">Vanilla</name>
    <dbReference type="NCBI Taxonomy" id="51239"/>
    <lineage>
        <taxon>Eukaryota</taxon>
        <taxon>Viridiplantae</taxon>
        <taxon>Streptophyta</taxon>
        <taxon>Embryophyta</taxon>
        <taxon>Tracheophyta</taxon>
        <taxon>Spermatophyta</taxon>
        <taxon>Magnoliopsida</taxon>
        <taxon>Liliopsida</taxon>
        <taxon>Asparagales</taxon>
        <taxon>Orchidaceae</taxon>
        <taxon>Vanilloideae</taxon>
        <taxon>Vanilleae</taxon>
        <taxon>Vanilla</taxon>
    </lineage>
</organism>
<comment type="caution">
    <text evidence="2">The sequence shown here is derived from an EMBL/GenBank/DDBJ whole genome shotgun (WGS) entry which is preliminary data.</text>
</comment>
<keyword evidence="4" id="KW-1185">Reference proteome</keyword>
<name>A0A835P568_VANPL</name>
<dbReference type="EMBL" id="JADCNM010000620">
    <property type="protein sequence ID" value="KAG0446069.1"/>
    <property type="molecule type" value="Genomic_DNA"/>
</dbReference>
<evidence type="ECO:0000313" key="5">
    <source>
        <dbReference type="Proteomes" id="UP000639772"/>
    </source>
</evidence>
<feature type="chain" id="PRO_5036240277" evidence="1">
    <location>
        <begin position="21"/>
        <end position="78"/>
    </location>
</feature>